<dbReference type="STRING" id="1384049.CD29_08015"/>
<organism evidence="1 2">
    <name type="scientific">Ureibacillus manganicus DSM 26584</name>
    <dbReference type="NCBI Taxonomy" id="1384049"/>
    <lineage>
        <taxon>Bacteria</taxon>
        <taxon>Bacillati</taxon>
        <taxon>Bacillota</taxon>
        <taxon>Bacilli</taxon>
        <taxon>Bacillales</taxon>
        <taxon>Caryophanaceae</taxon>
        <taxon>Ureibacillus</taxon>
    </lineage>
</organism>
<proteinExistence type="predicted"/>
<evidence type="ECO:0000313" key="2">
    <source>
        <dbReference type="Proteomes" id="UP000030416"/>
    </source>
</evidence>
<protein>
    <recommendedName>
        <fullName evidence="3">Non-ribosomal peptide synthetase module</fullName>
    </recommendedName>
</protein>
<gene>
    <name evidence="1" type="ORF">CD29_08015</name>
</gene>
<sequence>MRFDSQEVEQAFELYRELALKGVISGDKANTYKVNEAIYTLTNQFVDKLDADCITVGHEVHLIPRTKLSPFHISNEYIKRQFLGSKSSNSDIYLMYLCSIVLIGSFYNSYQSTEPTIEFMTYEVWVQQVNDRIESLKRHDQEQLEKLEKEYSYRWSAIIEKWETLDELKESASRQTGRTMSRLSFIDTVRRFLQEYDLVEFIGQNEVSLTEKTKVIVGRYFMEREFNRGILEFLYGFEEQEDTHASY</sequence>
<dbReference type="EMBL" id="JPVN01000008">
    <property type="protein sequence ID" value="KGR78961.1"/>
    <property type="molecule type" value="Genomic_DNA"/>
</dbReference>
<dbReference type="Pfam" id="PF19539">
    <property type="entry name" value="DUF6063"/>
    <property type="match status" value="1"/>
</dbReference>
<dbReference type="Proteomes" id="UP000030416">
    <property type="component" value="Unassembled WGS sequence"/>
</dbReference>
<name>A0A0A3I2A8_9BACL</name>
<dbReference type="RefSeq" id="WP_036185034.1">
    <property type="nucleotide sequence ID" value="NZ_AVDA01000008.1"/>
</dbReference>
<dbReference type="eggNOG" id="ENOG502Z87N">
    <property type="taxonomic scope" value="Bacteria"/>
</dbReference>
<evidence type="ECO:0000313" key="1">
    <source>
        <dbReference type="EMBL" id="KGR78961.1"/>
    </source>
</evidence>
<dbReference type="InterPro" id="IPR045707">
    <property type="entry name" value="DUF6063"/>
</dbReference>
<comment type="caution">
    <text evidence="1">The sequence shown here is derived from an EMBL/GenBank/DDBJ whole genome shotgun (WGS) entry which is preliminary data.</text>
</comment>
<keyword evidence="2" id="KW-1185">Reference proteome</keyword>
<dbReference type="AlphaFoldDB" id="A0A0A3I2A8"/>
<accession>A0A0A3I2A8</accession>
<reference evidence="1 2" key="1">
    <citation type="submission" date="2014-02" db="EMBL/GenBank/DDBJ databases">
        <title>Draft genome sequence of Lysinibacillus manganicus DSM 26584T.</title>
        <authorList>
            <person name="Zhang F."/>
            <person name="Wang G."/>
            <person name="Zhang L."/>
        </authorList>
    </citation>
    <scope>NUCLEOTIDE SEQUENCE [LARGE SCALE GENOMIC DNA]</scope>
    <source>
        <strain evidence="1 2">DSM 26584</strain>
    </source>
</reference>
<evidence type="ECO:0008006" key="3">
    <source>
        <dbReference type="Google" id="ProtNLM"/>
    </source>
</evidence>
<dbReference type="OrthoDB" id="1888255at2"/>